<feature type="non-terminal residue" evidence="1">
    <location>
        <position position="106"/>
    </location>
</feature>
<sequence>MSSATQDSIMNAQKKTQLTHARINCALKDSSCDPPLSKALKLTILSSNASSSSTKIRNQNATLTLTKMNTMHDFTHKLPLFSNQQLFQLTQDQKGLFKACNGLSAK</sequence>
<protein>
    <submittedName>
        <fullName evidence="1">Uncharacterized protein</fullName>
    </submittedName>
</protein>
<evidence type="ECO:0000313" key="2">
    <source>
        <dbReference type="Proteomes" id="UP000824120"/>
    </source>
</evidence>
<dbReference type="EMBL" id="JACXVP010000004">
    <property type="protein sequence ID" value="KAG5610209.1"/>
    <property type="molecule type" value="Genomic_DNA"/>
</dbReference>
<dbReference type="AlphaFoldDB" id="A0A9J5ZBH7"/>
<keyword evidence="2" id="KW-1185">Reference proteome</keyword>
<comment type="caution">
    <text evidence="1">The sequence shown here is derived from an EMBL/GenBank/DDBJ whole genome shotgun (WGS) entry which is preliminary data.</text>
</comment>
<organism evidence="1 2">
    <name type="scientific">Solanum commersonii</name>
    <name type="common">Commerson's wild potato</name>
    <name type="synonym">Commerson's nightshade</name>
    <dbReference type="NCBI Taxonomy" id="4109"/>
    <lineage>
        <taxon>Eukaryota</taxon>
        <taxon>Viridiplantae</taxon>
        <taxon>Streptophyta</taxon>
        <taxon>Embryophyta</taxon>
        <taxon>Tracheophyta</taxon>
        <taxon>Spermatophyta</taxon>
        <taxon>Magnoliopsida</taxon>
        <taxon>eudicotyledons</taxon>
        <taxon>Gunneridae</taxon>
        <taxon>Pentapetalae</taxon>
        <taxon>asterids</taxon>
        <taxon>lamiids</taxon>
        <taxon>Solanales</taxon>
        <taxon>Solanaceae</taxon>
        <taxon>Solanoideae</taxon>
        <taxon>Solaneae</taxon>
        <taxon>Solanum</taxon>
    </lineage>
</organism>
<name>A0A9J5ZBH7_SOLCO</name>
<evidence type="ECO:0000313" key="1">
    <source>
        <dbReference type="EMBL" id="KAG5610209.1"/>
    </source>
</evidence>
<reference evidence="1 2" key="1">
    <citation type="submission" date="2020-09" db="EMBL/GenBank/DDBJ databases">
        <title>De no assembly of potato wild relative species, Solanum commersonii.</title>
        <authorList>
            <person name="Cho K."/>
        </authorList>
    </citation>
    <scope>NUCLEOTIDE SEQUENCE [LARGE SCALE GENOMIC DNA]</scope>
    <source>
        <strain evidence="1">LZ3.2</strain>
        <tissue evidence="1">Leaf</tissue>
    </source>
</reference>
<proteinExistence type="predicted"/>
<gene>
    <name evidence="1" type="ORF">H5410_021490</name>
</gene>
<dbReference type="Proteomes" id="UP000824120">
    <property type="component" value="Chromosome 4"/>
</dbReference>
<accession>A0A9J5ZBH7</accession>